<comment type="subcellular location">
    <subcellularLocation>
        <location evidence="1">Cell inner membrane</location>
        <topology evidence="1">Multi-pass membrane protein</topology>
    </subcellularLocation>
    <subcellularLocation>
        <location evidence="12">Membrane</location>
        <topology evidence="12">Multi-pass membrane protein</topology>
    </subcellularLocation>
</comment>
<feature type="transmembrane region" description="Helical" evidence="13">
    <location>
        <begin position="177"/>
        <end position="198"/>
    </location>
</feature>
<dbReference type="eggNOG" id="COG0811">
    <property type="taxonomic scope" value="Bacteria"/>
</dbReference>
<evidence type="ECO:0000256" key="7">
    <source>
        <dbReference type="ARBA" id="ARBA00022692"/>
    </source>
</evidence>
<reference evidence="15 16" key="1">
    <citation type="journal article" date="2006" name="J. Bacteriol.">
        <title>The genome sequence of the obligately chemolithoautotrophic, facultatively anaerobic bacterium Thiobacillus denitrificans.</title>
        <authorList>
            <person name="Beller H.R."/>
            <person name="Chain P.S."/>
            <person name="Letain T.E."/>
            <person name="Chakicherla A."/>
            <person name="Larimer F.W."/>
            <person name="Richardson P.M."/>
            <person name="Coleman M.A."/>
            <person name="Wood A.P."/>
            <person name="Kelly D.P."/>
        </authorList>
    </citation>
    <scope>NUCLEOTIDE SEQUENCE [LARGE SCALE GENOMIC DNA]</scope>
    <source>
        <strain evidence="15 16">ATCC 25259</strain>
    </source>
</reference>
<sequence length="253" mass="26742">MENSLGFAHFLAQTDALGRVVLLLLLALSVASWYLIVTKALANYLAGRRADAFLKQFWASDSLQEVRAALRTQPRDNAFAELAHDALEAAEDDHQHGVQKLAAAGGLGEFLTRLLRNGIDQEAMRAERGLTVMASAGSAAPYIGLFGTVWGIYHALVNIGLAGQGTLDKVSGPVGEALIMTALGLAVAIPAVLAYNAFNRRNRVWLARLDAFAHDLYTVLTVGAKGAGAAGTAGEVRPLRSAARPLQPTSAKA</sequence>
<evidence type="ECO:0000256" key="5">
    <source>
        <dbReference type="ARBA" id="ARBA00022475"/>
    </source>
</evidence>
<organism evidence="15 16">
    <name type="scientific">Thiobacillus denitrificans (strain ATCC 25259 / T1)</name>
    <dbReference type="NCBI Taxonomy" id="292415"/>
    <lineage>
        <taxon>Bacteria</taxon>
        <taxon>Pseudomonadati</taxon>
        <taxon>Pseudomonadota</taxon>
        <taxon>Betaproteobacteria</taxon>
        <taxon>Nitrosomonadales</taxon>
        <taxon>Thiobacillaceae</taxon>
        <taxon>Thiobacillus</taxon>
    </lineage>
</organism>
<dbReference type="Proteomes" id="UP000008291">
    <property type="component" value="Chromosome"/>
</dbReference>
<dbReference type="InterPro" id="IPR050790">
    <property type="entry name" value="ExbB/TolQ_transport"/>
</dbReference>
<evidence type="ECO:0000256" key="2">
    <source>
        <dbReference type="ARBA" id="ARBA00011471"/>
    </source>
</evidence>
<name>Q3SKC3_THIDA</name>
<evidence type="ECO:0000313" key="16">
    <source>
        <dbReference type="Proteomes" id="UP000008291"/>
    </source>
</evidence>
<keyword evidence="16" id="KW-1185">Reference proteome</keyword>
<evidence type="ECO:0000256" key="3">
    <source>
        <dbReference type="ARBA" id="ARBA00022093"/>
    </source>
</evidence>
<dbReference type="InterPro" id="IPR002898">
    <property type="entry name" value="MotA_ExbB_proton_chnl"/>
</dbReference>
<keyword evidence="5" id="KW-1003">Cell membrane</keyword>
<proteinExistence type="inferred from homology"/>
<dbReference type="KEGG" id="tbd:Tbd_0911"/>
<comment type="subunit">
    <text evidence="2">The accessory proteins ExbB and ExbD seem to form a complex with TonB.</text>
</comment>
<dbReference type="PANTHER" id="PTHR30625">
    <property type="entry name" value="PROTEIN TOLQ"/>
    <property type="match status" value="1"/>
</dbReference>
<dbReference type="HOGENOM" id="CLU_053325_2_0_4"/>
<dbReference type="AlphaFoldDB" id="Q3SKC3"/>
<protein>
    <recommendedName>
        <fullName evidence="3">Biopolymer transport protein ExbB</fullName>
    </recommendedName>
</protein>
<dbReference type="STRING" id="292415.Tbd_0911"/>
<dbReference type="GO" id="GO:0017038">
    <property type="term" value="P:protein import"/>
    <property type="evidence" value="ECO:0007669"/>
    <property type="project" value="TreeGrafter"/>
</dbReference>
<comment type="function">
    <text evidence="11">Involved in the TonB-dependent energy-dependent transport of various receptor-bound substrates. Protects ExbD from proteolytic degradation and functionally stabilizes TonB.</text>
</comment>
<dbReference type="Pfam" id="PF01618">
    <property type="entry name" value="MotA_ExbB"/>
    <property type="match status" value="1"/>
</dbReference>
<keyword evidence="9 13" id="KW-1133">Transmembrane helix</keyword>
<keyword evidence="8 12" id="KW-0653">Protein transport</keyword>
<evidence type="ECO:0000256" key="13">
    <source>
        <dbReference type="SAM" id="Phobius"/>
    </source>
</evidence>
<comment type="similarity">
    <text evidence="12">Belongs to the exbB/tolQ family.</text>
</comment>
<evidence type="ECO:0000256" key="4">
    <source>
        <dbReference type="ARBA" id="ARBA00022448"/>
    </source>
</evidence>
<dbReference type="RefSeq" id="WP_011311423.1">
    <property type="nucleotide sequence ID" value="NC_007404.1"/>
</dbReference>
<feature type="transmembrane region" description="Helical" evidence="13">
    <location>
        <begin position="20"/>
        <end position="46"/>
    </location>
</feature>
<feature type="domain" description="MotA/TolQ/ExbB proton channel" evidence="14">
    <location>
        <begin position="96"/>
        <end position="209"/>
    </location>
</feature>
<dbReference type="OrthoDB" id="9805133at2"/>
<evidence type="ECO:0000256" key="9">
    <source>
        <dbReference type="ARBA" id="ARBA00022989"/>
    </source>
</evidence>
<dbReference type="GO" id="GO:0005886">
    <property type="term" value="C:plasma membrane"/>
    <property type="evidence" value="ECO:0007669"/>
    <property type="project" value="UniProtKB-SubCell"/>
</dbReference>
<evidence type="ECO:0000313" key="15">
    <source>
        <dbReference type="EMBL" id="AAZ96864.1"/>
    </source>
</evidence>
<keyword evidence="4 12" id="KW-0813">Transport</keyword>
<evidence type="ECO:0000256" key="1">
    <source>
        <dbReference type="ARBA" id="ARBA00004429"/>
    </source>
</evidence>
<dbReference type="PANTHER" id="PTHR30625:SF14">
    <property type="entry name" value="BIOPOLYMER TRANSPORT PROTEIN EXBB"/>
    <property type="match status" value="1"/>
</dbReference>
<keyword evidence="10 13" id="KW-0472">Membrane</keyword>
<gene>
    <name evidence="15" type="ordered locus">Tbd_0911</name>
</gene>
<keyword evidence="6" id="KW-0997">Cell inner membrane</keyword>
<feature type="transmembrane region" description="Helical" evidence="13">
    <location>
        <begin position="130"/>
        <end position="157"/>
    </location>
</feature>
<evidence type="ECO:0000256" key="10">
    <source>
        <dbReference type="ARBA" id="ARBA00023136"/>
    </source>
</evidence>
<evidence type="ECO:0000256" key="12">
    <source>
        <dbReference type="RuleBase" id="RU004057"/>
    </source>
</evidence>
<accession>Q3SKC3</accession>
<evidence type="ECO:0000259" key="14">
    <source>
        <dbReference type="Pfam" id="PF01618"/>
    </source>
</evidence>
<evidence type="ECO:0000256" key="11">
    <source>
        <dbReference type="ARBA" id="ARBA00024816"/>
    </source>
</evidence>
<evidence type="ECO:0000256" key="8">
    <source>
        <dbReference type="ARBA" id="ARBA00022927"/>
    </source>
</evidence>
<evidence type="ECO:0000256" key="6">
    <source>
        <dbReference type="ARBA" id="ARBA00022519"/>
    </source>
</evidence>
<keyword evidence="7 13" id="KW-0812">Transmembrane</keyword>
<dbReference type="EMBL" id="CP000116">
    <property type="protein sequence ID" value="AAZ96864.1"/>
    <property type="molecule type" value="Genomic_DNA"/>
</dbReference>